<keyword evidence="1" id="KW-0472">Membrane</keyword>
<feature type="transmembrane region" description="Helical" evidence="1">
    <location>
        <begin position="104"/>
        <end position="126"/>
    </location>
</feature>
<comment type="caution">
    <text evidence="2">The sequence shown here is derived from an EMBL/GenBank/DDBJ whole genome shotgun (WGS) entry which is preliminary data.</text>
</comment>
<organism evidence="2 3">
    <name type="scientific">Anaeromassilibacillus senegalensis</name>
    <dbReference type="NCBI Taxonomy" id="1673717"/>
    <lineage>
        <taxon>Bacteria</taxon>
        <taxon>Bacillati</taxon>
        <taxon>Bacillota</taxon>
        <taxon>Clostridia</taxon>
        <taxon>Eubacteriales</taxon>
        <taxon>Acutalibacteraceae</taxon>
        <taxon>Anaeromassilibacillus</taxon>
    </lineage>
</organism>
<dbReference type="EMBL" id="JAFBIT010000002">
    <property type="protein sequence ID" value="MCF2652356.1"/>
    <property type="molecule type" value="Genomic_DNA"/>
</dbReference>
<name>A0ABS9CMG9_9FIRM</name>
<evidence type="ECO:0000313" key="3">
    <source>
        <dbReference type="Proteomes" id="UP001299220"/>
    </source>
</evidence>
<proteinExistence type="predicted"/>
<evidence type="ECO:0000256" key="1">
    <source>
        <dbReference type="SAM" id="Phobius"/>
    </source>
</evidence>
<keyword evidence="1" id="KW-0812">Transmembrane</keyword>
<reference evidence="2 3" key="1">
    <citation type="submission" date="2020-12" db="EMBL/GenBank/DDBJ databases">
        <title>Whole genome sequences of gut porcine anaerobes.</title>
        <authorList>
            <person name="Kubasova T."/>
            <person name="Jahodarova E."/>
            <person name="Rychlik I."/>
        </authorList>
    </citation>
    <scope>NUCLEOTIDE SEQUENCE [LARGE SCALE GENOMIC DNA]</scope>
    <source>
        <strain evidence="2 3">An867</strain>
    </source>
</reference>
<protein>
    <submittedName>
        <fullName evidence="2">Uncharacterized protein</fullName>
    </submittedName>
</protein>
<keyword evidence="1" id="KW-1133">Transmembrane helix</keyword>
<accession>A0ABS9CMG9</accession>
<sequence length="131" mass="14458">MMLNENFERYVQPRDPEKSSSDAEPFCDTVFNQGFSPVLYNSAAQEAPVRGRAVEYLPQDTMMLSVSECVLMLLVQLIPVFGLIMSTVWSFAPSSGINKRTVARAMLIVQCIVLAVAAAAWLLGMFSGMRS</sequence>
<gene>
    <name evidence="2" type="ORF">JQM67_07060</name>
</gene>
<keyword evidence="3" id="KW-1185">Reference proteome</keyword>
<dbReference type="Proteomes" id="UP001299220">
    <property type="component" value="Unassembled WGS sequence"/>
</dbReference>
<evidence type="ECO:0000313" key="2">
    <source>
        <dbReference type="EMBL" id="MCF2652356.1"/>
    </source>
</evidence>
<feature type="transmembrane region" description="Helical" evidence="1">
    <location>
        <begin position="69"/>
        <end position="92"/>
    </location>
</feature>
<dbReference type="RefSeq" id="WP_235323412.1">
    <property type="nucleotide sequence ID" value="NZ_JAFBIT010000002.1"/>
</dbReference>